<gene>
    <name evidence="2" type="ORF">GUJ93_ZPchr0006g43367</name>
</gene>
<dbReference type="EMBL" id="JAAALK010000283">
    <property type="protein sequence ID" value="KAG8069483.1"/>
    <property type="molecule type" value="Genomic_DNA"/>
</dbReference>
<comment type="caution">
    <text evidence="2">The sequence shown here is derived from an EMBL/GenBank/DDBJ whole genome shotgun (WGS) entry which is preliminary data.</text>
</comment>
<protein>
    <submittedName>
        <fullName evidence="2">Uncharacterized protein</fullName>
    </submittedName>
</protein>
<dbReference type="AlphaFoldDB" id="A0A8J5W1A2"/>
<evidence type="ECO:0000313" key="2">
    <source>
        <dbReference type="EMBL" id="KAG8069483.1"/>
    </source>
</evidence>
<feature type="compositionally biased region" description="Gly residues" evidence="1">
    <location>
        <begin position="10"/>
        <end position="20"/>
    </location>
</feature>
<name>A0A8J5W1A2_ZIZPA</name>
<feature type="region of interest" description="Disordered" evidence="1">
    <location>
        <begin position="1"/>
        <end position="23"/>
    </location>
</feature>
<feature type="region of interest" description="Disordered" evidence="1">
    <location>
        <begin position="61"/>
        <end position="86"/>
    </location>
</feature>
<reference evidence="2" key="2">
    <citation type="submission" date="2021-02" db="EMBL/GenBank/DDBJ databases">
        <authorList>
            <person name="Kimball J.A."/>
            <person name="Haas M.W."/>
            <person name="Macchietto M."/>
            <person name="Kono T."/>
            <person name="Duquette J."/>
            <person name="Shao M."/>
        </authorList>
    </citation>
    <scope>NUCLEOTIDE SEQUENCE</scope>
    <source>
        <tissue evidence="2">Fresh leaf tissue</tissue>
    </source>
</reference>
<keyword evidence="3" id="KW-1185">Reference proteome</keyword>
<evidence type="ECO:0000313" key="3">
    <source>
        <dbReference type="Proteomes" id="UP000729402"/>
    </source>
</evidence>
<reference evidence="2" key="1">
    <citation type="journal article" date="2021" name="bioRxiv">
        <title>Whole Genome Assembly and Annotation of Northern Wild Rice, Zizania palustris L., Supports a Whole Genome Duplication in the Zizania Genus.</title>
        <authorList>
            <person name="Haas M."/>
            <person name="Kono T."/>
            <person name="Macchietto M."/>
            <person name="Millas R."/>
            <person name="McGilp L."/>
            <person name="Shao M."/>
            <person name="Duquette J."/>
            <person name="Hirsch C.N."/>
            <person name="Kimball J."/>
        </authorList>
    </citation>
    <scope>NUCLEOTIDE SEQUENCE</scope>
    <source>
        <tissue evidence="2">Fresh leaf tissue</tissue>
    </source>
</reference>
<dbReference type="Proteomes" id="UP000729402">
    <property type="component" value="Unassembled WGS sequence"/>
</dbReference>
<proteinExistence type="predicted"/>
<sequence>MEQRRTDGLQHGGGVGGGDGLAVAVGRNGRREAGGDSWWDQRWWGRRCGAAEGGMGARACARAGGGGKAHGRQLERTGKRERKQGN</sequence>
<evidence type="ECO:0000256" key="1">
    <source>
        <dbReference type="SAM" id="MobiDB-lite"/>
    </source>
</evidence>
<feature type="compositionally biased region" description="Basic and acidic residues" evidence="1">
    <location>
        <begin position="72"/>
        <end position="86"/>
    </location>
</feature>
<accession>A0A8J5W1A2</accession>
<organism evidence="2 3">
    <name type="scientific">Zizania palustris</name>
    <name type="common">Northern wild rice</name>
    <dbReference type="NCBI Taxonomy" id="103762"/>
    <lineage>
        <taxon>Eukaryota</taxon>
        <taxon>Viridiplantae</taxon>
        <taxon>Streptophyta</taxon>
        <taxon>Embryophyta</taxon>
        <taxon>Tracheophyta</taxon>
        <taxon>Spermatophyta</taxon>
        <taxon>Magnoliopsida</taxon>
        <taxon>Liliopsida</taxon>
        <taxon>Poales</taxon>
        <taxon>Poaceae</taxon>
        <taxon>BOP clade</taxon>
        <taxon>Oryzoideae</taxon>
        <taxon>Oryzeae</taxon>
        <taxon>Zizaniinae</taxon>
        <taxon>Zizania</taxon>
    </lineage>
</organism>